<dbReference type="Gene3D" id="3.40.710.10">
    <property type="entry name" value="DD-peptidase/beta-lactamase superfamily"/>
    <property type="match status" value="1"/>
</dbReference>
<accession>A0A365XUW2</accession>
<dbReference type="InterPro" id="IPR050491">
    <property type="entry name" value="AmpC-like"/>
</dbReference>
<dbReference type="EMBL" id="QFFJ01000002">
    <property type="protein sequence ID" value="RBL90123.1"/>
    <property type="molecule type" value="Genomic_DNA"/>
</dbReference>
<organism evidence="3 4">
    <name type="scientific">Chitinophaga flava</name>
    <dbReference type="NCBI Taxonomy" id="2259036"/>
    <lineage>
        <taxon>Bacteria</taxon>
        <taxon>Pseudomonadati</taxon>
        <taxon>Bacteroidota</taxon>
        <taxon>Chitinophagia</taxon>
        <taxon>Chitinophagales</taxon>
        <taxon>Chitinophagaceae</taxon>
        <taxon>Chitinophaga</taxon>
    </lineage>
</organism>
<dbReference type="Pfam" id="PF00144">
    <property type="entry name" value="Beta-lactamase"/>
    <property type="match status" value="1"/>
</dbReference>
<keyword evidence="4" id="KW-1185">Reference proteome</keyword>
<dbReference type="PANTHER" id="PTHR46825">
    <property type="entry name" value="D-ALANYL-D-ALANINE-CARBOXYPEPTIDASE/ENDOPEPTIDASE AMPH"/>
    <property type="match status" value="1"/>
</dbReference>
<evidence type="ECO:0000259" key="2">
    <source>
        <dbReference type="Pfam" id="PF00144"/>
    </source>
</evidence>
<name>A0A365XUW2_9BACT</name>
<dbReference type="PANTHER" id="PTHR46825:SF9">
    <property type="entry name" value="BETA-LACTAMASE-RELATED DOMAIN-CONTAINING PROTEIN"/>
    <property type="match status" value="1"/>
</dbReference>
<evidence type="ECO:0000313" key="3">
    <source>
        <dbReference type="EMBL" id="RBL90123.1"/>
    </source>
</evidence>
<protein>
    <recommendedName>
        <fullName evidence="2">Beta-lactamase-related domain-containing protein</fullName>
    </recommendedName>
</protein>
<comment type="caution">
    <text evidence="3">The sequence shown here is derived from an EMBL/GenBank/DDBJ whole genome shotgun (WGS) entry which is preliminary data.</text>
</comment>
<dbReference type="InterPro" id="IPR001466">
    <property type="entry name" value="Beta-lactam-related"/>
</dbReference>
<proteinExistence type="predicted"/>
<dbReference type="Proteomes" id="UP000253410">
    <property type="component" value="Unassembled WGS sequence"/>
</dbReference>
<sequence length="373" mass="41745">MRPYILLSMLILPLAVFSQSLQHRFDSVLQGYHQQGQLEGTVLVARQGKIVYTGQFGYANRQFKVPVTADTRFPIASISKMYTAIMVLQLQEEKKLDIDQPVSAYVPELLPSINARISLRQLLVHSSGLPSDKVPDYTTQSIKQPGAFIRNNVKDTLLFTPGSRFHYNNVDYILLGAVIEQVTGKKWGQVLQEKILTPLKLTSTGIVTQQDIIPKLAYGYHNYTYGPGTAMDTLHNDEARYLENYATAGGLYTTAAELFRVDQALYDGLLLQPASLTEMYTPVKELGFLKYARGFTALGSYVNRLSSIKPGGDLTVIERRGNILGFNSCLLRCVEDRNTVIVLCNTYTGNMEKIGDDILRILYNPPTHAHIKK</sequence>
<evidence type="ECO:0000256" key="1">
    <source>
        <dbReference type="SAM" id="SignalP"/>
    </source>
</evidence>
<feature type="signal peptide" evidence="1">
    <location>
        <begin position="1"/>
        <end position="18"/>
    </location>
</feature>
<keyword evidence="1" id="KW-0732">Signal</keyword>
<dbReference type="OrthoDB" id="9793489at2"/>
<dbReference type="RefSeq" id="WP_113618874.1">
    <property type="nucleotide sequence ID" value="NZ_QFFJ01000002.1"/>
</dbReference>
<reference evidence="3 4" key="1">
    <citation type="submission" date="2018-05" db="EMBL/GenBank/DDBJ databases">
        <title>Chitinophaga sp. K3CV102501T nov., isolated from isolated from a monsoon evergreen broad-leaved forest soil.</title>
        <authorList>
            <person name="Lv Y."/>
        </authorList>
    </citation>
    <scope>NUCLEOTIDE SEQUENCE [LARGE SCALE GENOMIC DNA]</scope>
    <source>
        <strain evidence="3 4">GDMCC 1.1325</strain>
    </source>
</reference>
<feature type="chain" id="PRO_5016933359" description="Beta-lactamase-related domain-containing protein" evidence="1">
    <location>
        <begin position="19"/>
        <end position="373"/>
    </location>
</feature>
<dbReference type="InterPro" id="IPR012338">
    <property type="entry name" value="Beta-lactam/transpept-like"/>
</dbReference>
<feature type="domain" description="Beta-lactamase-related" evidence="2">
    <location>
        <begin position="25"/>
        <end position="360"/>
    </location>
</feature>
<evidence type="ECO:0000313" key="4">
    <source>
        <dbReference type="Proteomes" id="UP000253410"/>
    </source>
</evidence>
<dbReference type="AlphaFoldDB" id="A0A365XUW2"/>
<gene>
    <name evidence="3" type="ORF">DF182_27025</name>
</gene>
<dbReference type="SUPFAM" id="SSF56601">
    <property type="entry name" value="beta-lactamase/transpeptidase-like"/>
    <property type="match status" value="1"/>
</dbReference>